<comment type="caution">
    <text evidence="2">The sequence shown here is derived from an EMBL/GenBank/DDBJ whole genome shotgun (WGS) entry which is preliminary data.</text>
</comment>
<reference evidence="2 3" key="1">
    <citation type="submission" date="2023-06" db="EMBL/GenBank/DDBJ databases">
        <title>Novel species in genus Planococcus.</title>
        <authorList>
            <person name="Ning S."/>
        </authorList>
    </citation>
    <scope>NUCLEOTIDE SEQUENCE [LARGE SCALE GENOMIC DNA]</scope>
    <source>
        <strain evidence="2 3">N028</strain>
    </source>
</reference>
<keyword evidence="1" id="KW-0812">Transmembrane</keyword>
<evidence type="ECO:0000313" key="2">
    <source>
        <dbReference type="EMBL" id="MDN7240656.1"/>
    </source>
</evidence>
<keyword evidence="1" id="KW-0472">Membrane</keyword>
<gene>
    <name evidence="2" type="ORF">QWY14_02590</name>
</gene>
<sequence>MSKLNAFSYLFFFIAIIILVIVYFFEYILGSPNYFYTHFLEWTLLGIILFPIIGVMLGLSGEKGNLRLMAIALNTLFFIAFAPLALWKLWITFYGW</sequence>
<accession>A0ABT8MYD8</accession>
<name>A0ABT8MYD8_9BACL</name>
<evidence type="ECO:0000256" key="1">
    <source>
        <dbReference type="SAM" id="Phobius"/>
    </source>
</evidence>
<keyword evidence="1" id="KW-1133">Transmembrane helix</keyword>
<feature type="transmembrane region" description="Helical" evidence="1">
    <location>
        <begin position="7"/>
        <end position="29"/>
    </location>
</feature>
<keyword evidence="3" id="KW-1185">Reference proteome</keyword>
<dbReference type="RefSeq" id="WP_301722561.1">
    <property type="nucleotide sequence ID" value="NZ_JAUJWV010000001.1"/>
</dbReference>
<protein>
    <submittedName>
        <fullName evidence="2">Uncharacterized protein</fullName>
    </submittedName>
</protein>
<feature type="transmembrane region" description="Helical" evidence="1">
    <location>
        <begin position="71"/>
        <end position="91"/>
    </location>
</feature>
<feature type="transmembrane region" description="Helical" evidence="1">
    <location>
        <begin position="35"/>
        <end position="59"/>
    </location>
</feature>
<organism evidence="2 3">
    <name type="scientific">Planococcus shixiaomingii</name>
    <dbReference type="NCBI Taxonomy" id="3058393"/>
    <lineage>
        <taxon>Bacteria</taxon>
        <taxon>Bacillati</taxon>
        <taxon>Bacillota</taxon>
        <taxon>Bacilli</taxon>
        <taxon>Bacillales</taxon>
        <taxon>Caryophanaceae</taxon>
        <taxon>Planococcus</taxon>
    </lineage>
</organism>
<dbReference type="EMBL" id="JAUJWV010000001">
    <property type="protein sequence ID" value="MDN7240656.1"/>
    <property type="molecule type" value="Genomic_DNA"/>
</dbReference>
<dbReference type="Proteomes" id="UP001172055">
    <property type="component" value="Unassembled WGS sequence"/>
</dbReference>
<proteinExistence type="predicted"/>
<evidence type="ECO:0000313" key="3">
    <source>
        <dbReference type="Proteomes" id="UP001172055"/>
    </source>
</evidence>